<organism evidence="7 8">
    <name type="scientific">Candidatus Korobacter versatilis</name>
    <dbReference type="NCBI Taxonomy" id="658062"/>
    <lineage>
        <taxon>Bacteria</taxon>
        <taxon>Pseudomonadati</taxon>
        <taxon>Acidobacteriota</taxon>
        <taxon>Terriglobia</taxon>
        <taxon>Terriglobales</taxon>
        <taxon>Candidatus Korobacteraceae</taxon>
        <taxon>Candidatus Korobacter</taxon>
    </lineage>
</organism>
<comment type="caution">
    <text evidence="7">The sequence shown here is derived from an EMBL/GenBank/DDBJ whole genome shotgun (WGS) entry which is preliminary data.</text>
</comment>
<feature type="transmembrane region" description="Helical" evidence="6">
    <location>
        <begin position="247"/>
        <end position="267"/>
    </location>
</feature>
<feature type="transmembrane region" description="Helical" evidence="6">
    <location>
        <begin position="182"/>
        <end position="202"/>
    </location>
</feature>
<dbReference type="GO" id="GO:0005886">
    <property type="term" value="C:plasma membrane"/>
    <property type="evidence" value="ECO:0007669"/>
    <property type="project" value="UniProtKB-SubCell"/>
</dbReference>
<dbReference type="AlphaFoldDB" id="A0A932EP37"/>
<evidence type="ECO:0000256" key="3">
    <source>
        <dbReference type="ARBA" id="ARBA00022692"/>
    </source>
</evidence>
<gene>
    <name evidence="7" type="ORF">HYX28_03615</name>
</gene>
<evidence type="ECO:0000256" key="4">
    <source>
        <dbReference type="ARBA" id="ARBA00022989"/>
    </source>
</evidence>
<keyword evidence="3 6" id="KW-0812">Transmembrane</keyword>
<proteinExistence type="predicted"/>
<feature type="transmembrane region" description="Helical" evidence="6">
    <location>
        <begin position="137"/>
        <end position="158"/>
    </location>
</feature>
<dbReference type="NCBIfam" id="TIGR00765">
    <property type="entry name" value="yihY_not_rbn"/>
    <property type="match status" value="1"/>
</dbReference>
<keyword evidence="5 6" id="KW-0472">Membrane</keyword>
<name>A0A932EP37_9BACT</name>
<feature type="transmembrane region" description="Helical" evidence="6">
    <location>
        <begin position="96"/>
        <end position="116"/>
    </location>
</feature>
<evidence type="ECO:0000256" key="2">
    <source>
        <dbReference type="ARBA" id="ARBA00022475"/>
    </source>
</evidence>
<reference evidence="7" key="1">
    <citation type="submission" date="2020-07" db="EMBL/GenBank/DDBJ databases">
        <title>Huge and variable diversity of episymbiotic CPR bacteria and DPANN archaea in groundwater ecosystems.</title>
        <authorList>
            <person name="He C.Y."/>
            <person name="Keren R."/>
            <person name="Whittaker M."/>
            <person name="Farag I.F."/>
            <person name="Doudna J."/>
            <person name="Cate J.H.D."/>
            <person name="Banfield J.F."/>
        </authorList>
    </citation>
    <scope>NUCLEOTIDE SEQUENCE</scope>
    <source>
        <strain evidence="7">NC_groundwater_580_Pr5_B-0.1um_64_19</strain>
    </source>
</reference>
<keyword evidence="2" id="KW-1003">Cell membrane</keyword>
<dbReference type="Pfam" id="PF03631">
    <property type="entry name" value="Virul_fac_BrkB"/>
    <property type="match status" value="1"/>
</dbReference>
<dbReference type="Proteomes" id="UP000779809">
    <property type="component" value="Unassembled WGS sequence"/>
</dbReference>
<protein>
    <submittedName>
        <fullName evidence="7">YihY/virulence factor BrkB family protein</fullName>
    </submittedName>
</protein>
<dbReference type="PIRSF" id="PIRSF035875">
    <property type="entry name" value="RNase_BN"/>
    <property type="match status" value="1"/>
</dbReference>
<evidence type="ECO:0000313" key="8">
    <source>
        <dbReference type="Proteomes" id="UP000779809"/>
    </source>
</evidence>
<dbReference type="EMBL" id="JACPNR010000004">
    <property type="protein sequence ID" value="MBI2677849.1"/>
    <property type="molecule type" value="Genomic_DNA"/>
</dbReference>
<feature type="transmembrane region" description="Helical" evidence="6">
    <location>
        <begin position="214"/>
        <end position="235"/>
    </location>
</feature>
<dbReference type="PANTHER" id="PTHR30213:SF0">
    <property type="entry name" value="UPF0761 MEMBRANE PROTEIN YIHY"/>
    <property type="match status" value="1"/>
</dbReference>
<keyword evidence="4 6" id="KW-1133">Transmembrane helix</keyword>
<evidence type="ECO:0000256" key="1">
    <source>
        <dbReference type="ARBA" id="ARBA00004651"/>
    </source>
</evidence>
<evidence type="ECO:0000313" key="7">
    <source>
        <dbReference type="EMBL" id="MBI2677849.1"/>
    </source>
</evidence>
<feature type="transmembrane region" description="Helical" evidence="6">
    <location>
        <begin position="27"/>
        <end position="56"/>
    </location>
</feature>
<dbReference type="InterPro" id="IPR017039">
    <property type="entry name" value="Virul_fac_BrkB"/>
</dbReference>
<evidence type="ECO:0000256" key="5">
    <source>
        <dbReference type="ARBA" id="ARBA00023136"/>
    </source>
</evidence>
<evidence type="ECO:0000256" key="6">
    <source>
        <dbReference type="SAM" id="Phobius"/>
    </source>
</evidence>
<accession>A0A932EP37</accession>
<sequence length="305" mass="32866">MHPNNVTFTQFRSAINNAARDVDRHHVLVLAAGLSYYFVMALFPALILFAALVAYLPIPDLFNQALEILGHFIPPDSMGLVRKIVADVISPGRGTFLSFGIIGTLWATSGGFSAMMDALNVSYDVPETRPFWKTRPLALLLAALTGTLFIAALALMIMGPDYGGKIAGKIHLGPAFVASWPYLRWGIAIAFAILAIELLYFLGPNVKQRFGCTLPGAITALICWIGLSHVLGIYFRSFANFNRTYGTLAAAVALMVWLYWSGFAILLGAELNAELVTACGAPRLPLKEMVQKSAEAEAAGADLAA</sequence>
<dbReference type="PANTHER" id="PTHR30213">
    <property type="entry name" value="INNER MEMBRANE PROTEIN YHJD"/>
    <property type="match status" value="1"/>
</dbReference>
<comment type="subcellular location">
    <subcellularLocation>
        <location evidence="1">Cell membrane</location>
        <topology evidence="1">Multi-pass membrane protein</topology>
    </subcellularLocation>
</comment>